<keyword evidence="1" id="KW-1133">Transmembrane helix</keyword>
<name>A0AA39IHE0_9BILA</name>
<keyword evidence="1" id="KW-0812">Transmembrane</keyword>
<reference evidence="2" key="1">
    <citation type="submission" date="2023-06" db="EMBL/GenBank/DDBJ databases">
        <title>Genomic analysis of the entomopathogenic nematode Steinernema hermaphroditum.</title>
        <authorList>
            <person name="Schwarz E.M."/>
            <person name="Heppert J.K."/>
            <person name="Baniya A."/>
            <person name="Schwartz H.T."/>
            <person name="Tan C.-H."/>
            <person name="Antoshechkin I."/>
            <person name="Sternberg P.W."/>
            <person name="Goodrich-Blair H."/>
            <person name="Dillman A.R."/>
        </authorList>
    </citation>
    <scope>NUCLEOTIDE SEQUENCE</scope>
    <source>
        <strain evidence="2">PS9179</strain>
        <tissue evidence="2">Whole animal</tissue>
    </source>
</reference>
<feature type="transmembrane region" description="Helical" evidence="1">
    <location>
        <begin position="20"/>
        <end position="39"/>
    </location>
</feature>
<keyword evidence="3" id="KW-1185">Reference proteome</keyword>
<feature type="transmembrane region" description="Helical" evidence="1">
    <location>
        <begin position="194"/>
        <end position="212"/>
    </location>
</feature>
<dbReference type="AlphaFoldDB" id="A0AA39IHE0"/>
<feature type="transmembrane region" description="Helical" evidence="1">
    <location>
        <begin position="82"/>
        <end position="102"/>
    </location>
</feature>
<keyword evidence="1" id="KW-0472">Membrane</keyword>
<sequence length="334" mass="37839">METPQEEDLGFSLTINPRHVFFVALSFYTAFSIYSLLIIEVFGAIYPIVGIGLYALLGFGLFHEKGKKYRKLIIEQVVMFKAVLSGATLLLNCLLAAFIRYYDYGSPARVLAFAVFAEIFALIGYFFMKYGNSLPEVDLLENDRPPSNPFLHVKLFSLSANTRTIKKRVFIGAFLCNIVICVILLAFVPVMAAFPFYFGTIYNGLLFAIPRYSSKKYFFIGGAFVYNVALTACLLIGAFVAFIAAFVARYYFEVELLIISLLCCAFAAVTSFIALFLYRYFWFSKYEERYSSNNYKSNIINVNESQTTLFGSQKAHYGINEDNELSPKKITDLI</sequence>
<evidence type="ECO:0000256" key="1">
    <source>
        <dbReference type="SAM" id="Phobius"/>
    </source>
</evidence>
<feature type="transmembrane region" description="Helical" evidence="1">
    <location>
        <begin position="169"/>
        <end position="188"/>
    </location>
</feature>
<dbReference type="EMBL" id="JAUCMV010000001">
    <property type="protein sequence ID" value="KAK0423177.1"/>
    <property type="molecule type" value="Genomic_DNA"/>
</dbReference>
<organism evidence="2 3">
    <name type="scientific">Steinernema hermaphroditum</name>
    <dbReference type="NCBI Taxonomy" id="289476"/>
    <lineage>
        <taxon>Eukaryota</taxon>
        <taxon>Metazoa</taxon>
        <taxon>Ecdysozoa</taxon>
        <taxon>Nematoda</taxon>
        <taxon>Chromadorea</taxon>
        <taxon>Rhabditida</taxon>
        <taxon>Tylenchina</taxon>
        <taxon>Panagrolaimomorpha</taxon>
        <taxon>Strongyloidoidea</taxon>
        <taxon>Steinernematidae</taxon>
        <taxon>Steinernema</taxon>
    </lineage>
</organism>
<comment type="caution">
    <text evidence="2">The sequence shown here is derived from an EMBL/GenBank/DDBJ whole genome shotgun (WGS) entry which is preliminary data.</text>
</comment>
<feature type="transmembrane region" description="Helical" evidence="1">
    <location>
        <begin position="224"/>
        <end position="252"/>
    </location>
</feature>
<evidence type="ECO:0000313" key="2">
    <source>
        <dbReference type="EMBL" id="KAK0423177.1"/>
    </source>
</evidence>
<dbReference type="Proteomes" id="UP001175271">
    <property type="component" value="Unassembled WGS sequence"/>
</dbReference>
<feature type="transmembrane region" description="Helical" evidence="1">
    <location>
        <begin position="108"/>
        <end position="128"/>
    </location>
</feature>
<proteinExistence type="predicted"/>
<evidence type="ECO:0000313" key="3">
    <source>
        <dbReference type="Proteomes" id="UP001175271"/>
    </source>
</evidence>
<feature type="transmembrane region" description="Helical" evidence="1">
    <location>
        <begin position="258"/>
        <end position="281"/>
    </location>
</feature>
<protein>
    <submittedName>
        <fullName evidence="2">Uncharacterized protein</fullName>
    </submittedName>
</protein>
<accession>A0AA39IHE0</accession>
<gene>
    <name evidence="2" type="ORF">QR680_008013</name>
</gene>
<feature type="transmembrane region" description="Helical" evidence="1">
    <location>
        <begin position="45"/>
        <end position="62"/>
    </location>
</feature>